<dbReference type="HOGENOM" id="CLU_3009528_0_0_11"/>
<keyword evidence="2" id="KW-1185">Reference proteome</keyword>
<accession>K0V6F4</accession>
<gene>
    <name evidence="1" type="ORF">MVAC_21488</name>
</gene>
<dbReference type="EMBL" id="ALQA01000056">
    <property type="protein sequence ID" value="EJZ06619.1"/>
    <property type="molecule type" value="Genomic_DNA"/>
</dbReference>
<name>K0V6F4_MYCVA</name>
<evidence type="ECO:0000313" key="1">
    <source>
        <dbReference type="EMBL" id="EJZ06619.1"/>
    </source>
</evidence>
<dbReference type="Proteomes" id="UP000006072">
    <property type="component" value="Unassembled WGS sequence"/>
</dbReference>
<organism evidence="1 2">
    <name type="scientific">Mycolicibacterium vaccae ATCC 25954</name>
    <dbReference type="NCBI Taxonomy" id="1194972"/>
    <lineage>
        <taxon>Bacteria</taxon>
        <taxon>Bacillati</taxon>
        <taxon>Actinomycetota</taxon>
        <taxon>Actinomycetes</taxon>
        <taxon>Mycobacteriales</taxon>
        <taxon>Mycobacteriaceae</taxon>
        <taxon>Mycolicibacterium</taxon>
    </lineage>
</organism>
<evidence type="ECO:0000313" key="2">
    <source>
        <dbReference type="Proteomes" id="UP000006072"/>
    </source>
</evidence>
<sequence length="56" mass="6339">MRLFCVSRDQRTVRVEDFHAPAGESDAPATRTLSVEVTLSFSELDTAESGRQRKKR</sequence>
<proteinExistence type="predicted"/>
<dbReference type="AlphaFoldDB" id="K0V6F4"/>
<protein>
    <submittedName>
        <fullName evidence="1">Plasmid-like protein</fullName>
    </submittedName>
</protein>
<reference evidence="1 2" key="1">
    <citation type="journal article" date="2012" name="J. Bacteriol.">
        <title>Complete Genome Sequence of Mycobacterium vaccae Type Strain ATCC 25954.</title>
        <authorList>
            <person name="Ho Y.S."/>
            <person name="Adroub S.A."/>
            <person name="Abadi M."/>
            <person name="Al Alwan B."/>
            <person name="Alkhateeb R."/>
            <person name="Gao G."/>
            <person name="Ragab A."/>
            <person name="Ali S."/>
            <person name="van Soolingen D."/>
            <person name="Bitter W."/>
            <person name="Pain A."/>
            <person name="Abdallah A.M."/>
        </authorList>
    </citation>
    <scope>NUCLEOTIDE SEQUENCE [LARGE SCALE GENOMIC DNA]</scope>
    <source>
        <strain evidence="1 2">ATCC 25954</strain>
    </source>
</reference>
<comment type="caution">
    <text evidence="1">The sequence shown here is derived from an EMBL/GenBank/DDBJ whole genome shotgun (WGS) entry which is preliminary data.</text>
</comment>